<keyword evidence="3" id="KW-0863">Zinc-finger</keyword>
<dbReference type="PANTHER" id="PTHR13173">
    <property type="entry name" value="WW DOMAIN BINDING PROTEIN 4"/>
    <property type="match status" value="1"/>
</dbReference>
<dbReference type="Pfam" id="PF06220">
    <property type="entry name" value="zf-U1"/>
    <property type="match status" value="1"/>
</dbReference>
<keyword evidence="4" id="KW-0862">Zinc</keyword>
<keyword evidence="2" id="KW-0479">Metal-binding</keyword>
<dbReference type="PROSITE" id="PS50171">
    <property type="entry name" value="ZF_MATRIN"/>
    <property type="match status" value="1"/>
</dbReference>
<accession>A0A6H0Y5M6</accession>
<dbReference type="GO" id="GO:0000398">
    <property type="term" value="P:mRNA splicing, via spliceosome"/>
    <property type="evidence" value="ECO:0007669"/>
    <property type="project" value="InterPro"/>
</dbReference>
<sequence>MAEYWKSTPKYWCKFCEVYIRDTGIERKNHESSAKHQGNIQRSLNKLHKDQAHQQRDAQKAKDEVARLNGLVGVKTSKAPVLAKAQPPAAASSTPRPRVDLGQVDYAAHRRAQAMQLLAMGMELPEALKDAITGSGSWQTVSRTIVEDAQNPDNALSIDMNDPEMRVKGVHKRKAEDEEDEAIAAGAHKRKAWGSSFKTYPGQTAVQDDAEDLDALLNGVVSKKQTIAVVSEPTDPEIEPTTVKQEQAGDAPAAPELEVKQEVNEAAVTAPPVVTFKKRKGKK</sequence>
<dbReference type="GO" id="GO:0008270">
    <property type="term" value="F:zinc ion binding"/>
    <property type="evidence" value="ECO:0007669"/>
    <property type="project" value="UniProtKB-KW"/>
</dbReference>
<dbReference type="InterPro" id="IPR003604">
    <property type="entry name" value="Matrin/U1-like-C_Znf_C2H2"/>
</dbReference>
<dbReference type="InterPro" id="IPR000690">
    <property type="entry name" value="Matrin/U1-C_Znf_C2H2"/>
</dbReference>
<dbReference type="Proteomes" id="UP000503462">
    <property type="component" value="Chromosome 5"/>
</dbReference>
<feature type="domain" description="Matrin-type" evidence="7">
    <location>
        <begin position="11"/>
        <end position="42"/>
    </location>
</feature>
<evidence type="ECO:0000256" key="5">
    <source>
        <dbReference type="ARBA" id="ARBA00023242"/>
    </source>
</evidence>
<name>A0A6H0Y5M6_9PEZI</name>
<gene>
    <name evidence="8" type="ORF">AMS68_007859</name>
</gene>
<dbReference type="SMART" id="SM00451">
    <property type="entry name" value="ZnF_U1"/>
    <property type="match status" value="1"/>
</dbReference>
<evidence type="ECO:0000256" key="3">
    <source>
        <dbReference type="ARBA" id="ARBA00022771"/>
    </source>
</evidence>
<evidence type="ECO:0000259" key="7">
    <source>
        <dbReference type="PROSITE" id="PS50171"/>
    </source>
</evidence>
<dbReference type="EMBL" id="CP051143">
    <property type="protein sequence ID" value="QIX02342.1"/>
    <property type="molecule type" value="Genomic_DNA"/>
</dbReference>
<evidence type="ECO:0000256" key="2">
    <source>
        <dbReference type="ARBA" id="ARBA00022723"/>
    </source>
</evidence>
<dbReference type="AlphaFoldDB" id="A0A6H0Y5M6"/>
<dbReference type="InterPro" id="IPR040023">
    <property type="entry name" value="WBP4"/>
</dbReference>
<dbReference type="GO" id="GO:0071011">
    <property type="term" value="C:precatalytic spliceosome"/>
    <property type="evidence" value="ECO:0007669"/>
    <property type="project" value="TreeGrafter"/>
</dbReference>
<evidence type="ECO:0000256" key="4">
    <source>
        <dbReference type="ARBA" id="ARBA00022833"/>
    </source>
</evidence>
<dbReference type="OrthoDB" id="191651at2759"/>
<dbReference type="PANTHER" id="PTHR13173:SF10">
    <property type="entry name" value="WW DOMAIN-BINDING PROTEIN 4"/>
    <property type="match status" value="1"/>
</dbReference>
<dbReference type="InterPro" id="IPR013085">
    <property type="entry name" value="U1-CZ_Znf_C2H2"/>
</dbReference>
<protein>
    <recommendedName>
        <fullName evidence="7">Matrin-type domain-containing protein</fullName>
    </recommendedName>
</protein>
<evidence type="ECO:0000256" key="1">
    <source>
        <dbReference type="ARBA" id="ARBA00004123"/>
    </source>
</evidence>
<keyword evidence="5" id="KW-0539">Nucleus</keyword>
<keyword evidence="9" id="KW-1185">Reference proteome</keyword>
<dbReference type="InterPro" id="IPR036236">
    <property type="entry name" value="Znf_C2H2_sf"/>
</dbReference>
<dbReference type="SUPFAM" id="SSF57667">
    <property type="entry name" value="beta-beta-alpha zinc fingers"/>
    <property type="match status" value="1"/>
</dbReference>
<proteinExistence type="predicted"/>
<organism evidence="8 9">
    <name type="scientific">Peltaster fructicola</name>
    <dbReference type="NCBI Taxonomy" id="286661"/>
    <lineage>
        <taxon>Eukaryota</taxon>
        <taxon>Fungi</taxon>
        <taxon>Dikarya</taxon>
        <taxon>Ascomycota</taxon>
        <taxon>Pezizomycotina</taxon>
        <taxon>Dothideomycetes</taxon>
        <taxon>Dothideomycetes incertae sedis</taxon>
        <taxon>Peltaster</taxon>
    </lineage>
</organism>
<evidence type="ECO:0000313" key="9">
    <source>
        <dbReference type="Proteomes" id="UP000503462"/>
    </source>
</evidence>
<comment type="subcellular location">
    <subcellularLocation>
        <location evidence="1">Nucleus</location>
    </subcellularLocation>
</comment>
<evidence type="ECO:0000256" key="6">
    <source>
        <dbReference type="SAM" id="MobiDB-lite"/>
    </source>
</evidence>
<evidence type="ECO:0000313" key="8">
    <source>
        <dbReference type="EMBL" id="QIX02342.1"/>
    </source>
</evidence>
<dbReference type="GO" id="GO:0003723">
    <property type="term" value="F:RNA binding"/>
    <property type="evidence" value="ECO:0007669"/>
    <property type="project" value="TreeGrafter"/>
</dbReference>
<feature type="region of interest" description="Disordered" evidence="6">
    <location>
        <begin position="231"/>
        <end position="252"/>
    </location>
</feature>
<reference evidence="8 9" key="1">
    <citation type="journal article" date="2016" name="Sci. Rep.">
        <title>Peltaster fructicola genome reveals evolution from an invasive phytopathogen to an ectophytic parasite.</title>
        <authorList>
            <person name="Xu C."/>
            <person name="Chen H."/>
            <person name="Gleason M.L."/>
            <person name="Xu J.R."/>
            <person name="Liu H."/>
            <person name="Zhang R."/>
            <person name="Sun G."/>
        </authorList>
    </citation>
    <scope>NUCLEOTIDE SEQUENCE [LARGE SCALE GENOMIC DNA]</scope>
    <source>
        <strain evidence="8 9">LNHT1506</strain>
    </source>
</reference>
<dbReference type="Gene3D" id="3.30.160.60">
    <property type="entry name" value="Classic Zinc Finger"/>
    <property type="match status" value="1"/>
</dbReference>